<evidence type="ECO:0000259" key="8">
    <source>
        <dbReference type="Pfam" id="PF00482"/>
    </source>
</evidence>
<sequence length="406" mass="45690">MIFKYKGIDKKSGKQVKGVIEATDLADAKTRLQSRNILFTSIKETSPSLFGNFSFKRKISLSNLELATLSRDLSIYLKAGIPIANALRLAQSQYASNKKIYNFLSSVITYLDEGKSFYQALEAQSIIDLPNFYKQSIKVAEESGTLEEVLNELATFLKEQDRINKQIQSAFAYPLFIIIVSIFMVGFMISYVVPKITSIFVQMKQELPPITQFVVDFGNFFKSYWMELGIGLLIITILFSLLLRYNSRFKYMVDLLMLKLPILGKIIQVSELARFSYMASVLLQSGIPFVQAISLSSKILKNSVIQKIFDEAAQKVVEGSKFSNALIKHDNIIDRSFIQAIALGEETSQVPVILKNLSELYLEENRDKIAIFLSLLEPALMLIVGGIIGFIITAMLLPIFSINIQG</sequence>
<dbReference type="GO" id="GO:0005886">
    <property type="term" value="C:plasma membrane"/>
    <property type="evidence" value="ECO:0007669"/>
    <property type="project" value="UniProtKB-SubCell"/>
</dbReference>
<dbReference type="EMBL" id="FWWZ01000002">
    <property type="protein sequence ID" value="SMC10181.1"/>
    <property type="molecule type" value="Genomic_DNA"/>
</dbReference>
<keyword evidence="3" id="KW-1003">Cell membrane</keyword>
<proteinExistence type="inferred from homology"/>
<keyword evidence="6 7" id="KW-0472">Membrane</keyword>
<evidence type="ECO:0000256" key="2">
    <source>
        <dbReference type="ARBA" id="ARBA00005745"/>
    </source>
</evidence>
<keyword evidence="5 7" id="KW-1133">Transmembrane helix</keyword>
<protein>
    <submittedName>
        <fullName evidence="9">Type IV pilus assembly protein PilC</fullName>
    </submittedName>
</protein>
<dbReference type="PANTHER" id="PTHR30012:SF0">
    <property type="entry name" value="TYPE II SECRETION SYSTEM PROTEIN F-RELATED"/>
    <property type="match status" value="1"/>
</dbReference>
<feature type="transmembrane region" description="Helical" evidence="7">
    <location>
        <begin position="170"/>
        <end position="193"/>
    </location>
</feature>
<dbReference type="InterPro" id="IPR018076">
    <property type="entry name" value="T2SS_GspF_dom"/>
</dbReference>
<evidence type="ECO:0000256" key="4">
    <source>
        <dbReference type="ARBA" id="ARBA00022692"/>
    </source>
</evidence>
<keyword evidence="10" id="KW-1185">Reference proteome</keyword>
<comment type="subcellular location">
    <subcellularLocation>
        <location evidence="1">Cell membrane</location>
        <topology evidence="1">Multi-pass membrane protein</topology>
    </subcellularLocation>
</comment>
<evidence type="ECO:0000256" key="7">
    <source>
        <dbReference type="SAM" id="Phobius"/>
    </source>
</evidence>
<dbReference type="PANTHER" id="PTHR30012">
    <property type="entry name" value="GENERAL SECRETION PATHWAY PROTEIN"/>
    <property type="match status" value="1"/>
</dbReference>
<dbReference type="Proteomes" id="UP000192602">
    <property type="component" value="Unassembled WGS sequence"/>
</dbReference>
<feature type="domain" description="Type II secretion system protein GspF" evidence="8">
    <location>
        <begin position="279"/>
        <end position="398"/>
    </location>
</feature>
<dbReference type="RefSeq" id="WP_084276637.1">
    <property type="nucleotide sequence ID" value="NZ_AP026672.1"/>
</dbReference>
<keyword evidence="4 7" id="KW-0812">Transmembrane</keyword>
<dbReference type="Pfam" id="PF00482">
    <property type="entry name" value="T2SSF"/>
    <property type="match status" value="2"/>
</dbReference>
<evidence type="ECO:0000313" key="9">
    <source>
        <dbReference type="EMBL" id="SMC10181.1"/>
    </source>
</evidence>
<evidence type="ECO:0000256" key="3">
    <source>
        <dbReference type="ARBA" id="ARBA00022475"/>
    </source>
</evidence>
<dbReference type="AlphaFoldDB" id="A0A1W1WV31"/>
<evidence type="ECO:0000256" key="5">
    <source>
        <dbReference type="ARBA" id="ARBA00022989"/>
    </source>
</evidence>
<evidence type="ECO:0000256" key="6">
    <source>
        <dbReference type="ARBA" id="ARBA00023136"/>
    </source>
</evidence>
<name>A0A1W1WV31_9BACT</name>
<dbReference type="InterPro" id="IPR003004">
    <property type="entry name" value="GspF/PilC"/>
</dbReference>
<accession>A0A1W1WV31</accession>
<reference evidence="10" key="1">
    <citation type="submission" date="2017-04" db="EMBL/GenBank/DDBJ databases">
        <authorList>
            <person name="Varghese N."/>
            <person name="Submissions S."/>
        </authorList>
    </citation>
    <scope>NUCLEOTIDE SEQUENCE [LARGE SCALE GENOMIC DNA]</scope>
    <source>
        <strain evidence="10">DSM 16512</strain>
    </source>
</reference>
<dbReference type="Gene3D" id="1.20.81.30">
    <property type="entry name" value="Type II secretion system (T2SS), domain F"/>
    <property type="match status" value="2"/>
</dbReference>
<feature type="transmembrane region" description="Helical" evidence="7">
    <location>
        <begin position="379"/>
        <end position="400"/>
    </location>
</feature>
<dbReference type="STRING" id="1069081.SAMN05660197_2023"/>
<organism evidence="9 10">
    <name type="scientific">Nitratiruptor tergarcus DSM 16512</name>
    <dbReference type="NCBI Taxonomy" id="1069081"/>
    <lineage>
        <taxon>Bacteria</taxon>
        <taxon>Pseudomonadati</taxon>
        <taxon>Campylobacterota</taxon>
        <taxon>Epsilonproteobacteria</taxon>
        <taxon>Nautiliales</taxon>
        <taxon>Nitratiruptoraceae</taxon>
        <taxon>Nitratiruptor</taxon>
    </lineage>
</organism>
<feature type="domain" description="Type II secretion system protein GspF" evidence="8">
    <location>
        <begin position="70"/>
        <end position="194"/>
    </location>
</feature>
<dbReference type="PRINTS" id="PR00812">
    <property type="entry name" value="BCTERIALGSPF"/>
</dbReference>
<comment type="similarity">
    <text evidence="2">Belongs to the GSP F family.</text>
</comment>
<evidence type="ECO:0000256" key="1">
    <source>
        <dbReference type="ARBA" id="ARBA00004651"/>
    </source>
</evidence>
<gene>
    <name evidence="9" type="ORF">SAMN05660197_2023</name>
</gene>
<dbReference type="OrthoDB" id="9805682at2"/>
<evidence type="ECO:0000313" key="10">
    <source>
        <dbReference type="Proteomes" id="UP000192602"/>
    </source>
</evidence>
<dbReference type="InterPro" id="IPR042094">
    <property type="entry name" value="T2SS_GspF_sf"/>
</dbReference>
<feature type="transmembrane region" description="Helical" evidence="7">
    <location>
        <begin position="224"/>
        <end position="243"/>
    </location>
</feature>